<organism evidence="1 2">
    <name type="scientific">Agaricus bisporus var. burnettii</name>
    <dbReference type="NCBI Taxonomy" id="192524"/>
    <lineage>
        <taxon>Eukaryota</taxon>
        <taxon>Fungi</taxon>
        <taxon>Dikarya</taxon>
        <taxon>Basidiomycota</taxon>
        <taxon>Agaricomycotina</taxon>
        <taxon>Agaricomycetes</taxon>
        <taxon>Agaricomycetidae</taxon>
        <taxon>Agaricales</taxon>
        <taxon>Agaricineae</taxon>
        <taxon>Agaricaceae</taxon>
        <taxon>Agaricus</taxon>
    </lineage>
</organism>
<evidence type="ECO:0000313" key="2">
    <source>
        <dbReference type="Proteomes" id="UP000629468"/>
    </source>
</evidence>
<gene>
    <name evidence="1" type="ORF">Agabi119p4_5378</name>
</gene>
<evidence type="ECO:0000313" key="1">
    <source>
        <dbReference type="EMBL" id="KAF7773211.1"/>
    </source>
</evidence>
<reference evidence="1 2" key="1">
    <citation type="journal article" name="Sci. Rep.">
        <title>Telomere-to-telomere assembled and centromere annotated genomes of the two main subspecies of the button mushroom Agaricus bisporus reveal especially polymorphic chromosome ends.</title>
        <authorList>
            <person name="Sonnenberg A.S.M."/>
            <person name="Sedaghat-Telgerd N."/>
            <person name="Lavrijssen B."/>
            <person name="Ohm R.A."/>
            <person name="Hendrickx P.M."/>
            <person name="Scholtmeijer K."/>
            <person name="Baars J.J.P."/>
            <person name="van Peer A."/>
        </authorList>
    </citation>
    <scope>NUCLEOTIDE SEQUENCE [LARGE SCALE GENOMIC DNA]</scope>
    <source>
        <strain evidence="1 2">H119_p4</strain>
    </source>
</reference>
<accession>A0A8H7F1K0</accession>
<dbReference type="Proteomes" id="UP000629468">
    <property type="component" value="Unassembled WGS sequence"/>
</dbReference>
<name>A0A8H7F1K0_AGABI</name>
<protein>
    <recommendedName>
        <fullName evidence="3">F-box domain-containing protein</fullName>
    </recommendedName>
</protein>
<dbReference type="SUPFAM" id="SSF52047">
    <property type="entry name" value="RNI-like"/>
    <property type="match status" value="1"/>
</dbReference>
<evidence type="ECO:0008006" key="3">
    <source>
        <dbReference type="Google" id="ProtNLM"/>
    </source>
</evidence>
<dbReference type="AlphaFoldDB" id="A0A8H7F1K0"/>
<dbReference type="EMBL" id="JABXXO010000007">
    <property type="protein sequence ID" value="KAF7773211.1"/>
    <property type="molecule type" value="Genomic_DNA"/>
</dbReference>
<proteinExistence type="predicted"/>
<sequence length="506" mass="58085">MSTIKFLRRCDYIPSYESARTFADRMTDPARVDEQILHLDNHIYQLNQLRSTLIHRSNQLRSPSYTVPVEVLSRIFQELVAAVLRPFSTPPYYYYKACCAVLRQSFIISSVSMHFRQVALGMPELWERIGFEFVKPPVHKYMPLFEHCATRAYPRFLSLRFRYAFALHKFIPSNEEIRFLENTLFSPHITREVHTLDLGSIPPWLSMPSIPSTFPRLEILTIDVDDVLPLDLRALPLSRLTLRGDRARSILLPPSVQYIDISGAPYRGLLHQCPNLAEGFIGAEILREYFDDNGPPLCRLKRLTCKMPSNPNFTFSSLIGDSRMSSLEYLKITNTFYQNQMVSLILRLSGNAPSTLKVLFLKGLRVDPHATSLFRLPMQNLQDLKIGADTSEDLVSAIRALTLGAKEFDNEEMKYLPRLKFLGLESESGIRDFPAAIIELLKETEIGVAHDFHLALPSNLRGRGDEEWSPELREELNSIVNSRRIKVTWDGIRDRRIVAGQRGSHY</sequence>
<comment type="caution">
    <text evidence="1">The sequence shown here is derived from an EMBL/GenBank/DDBJ whole genome shotgun (WGS) entry which is preliminary data.</text>
</comment>